<gene>
    <name evidence="1" type="ORF">CEXT_150041</name>
</gene>
<evidence type="ECO:0008006" key="3">
    <source>
        <dbReference type="Google" id="ProtNLM"/>
    </source>
</evidence>
<name>A0AAV4T5X6_CAEEX</name>
<dbReference type="AlphaFoldDB" id="A0AAV4T5X6"/>
<protein>
    <recommendedName>
        <fullName evidence="3">Maturase K</fullName>
    </recommendedName>
</protein>
<comment type="caution">
    <text evidence="1">The sequence shown here is derived from an EMBL/GenBank/DDBJ whole genome shotgun (WGS) entry which is preliminary data.</text>
</comment>
<dbReference type="Proteomes" id="UP001054945">
    <property type="component" value="Unassembled WGS sequence"/>
</dbReference>
<keyword evidence="2" id="KW-1185">Reference proteome</keyword>
<dbReference type="EMBL" id="BPLR01010723">
    <property type="protein sequence ID" value="GIY41530.1"/>
    <property type="molecule type" value="Genomic_DNA"/>
</dbReference>
<accession>A0AAV4T5X6</accession>
<sequence>MSTGDNGKKIQYVRQELAHYWLSHSQYFKGFLPAREVSDVVCLVDNGHYEFLSHGHISSTLSNYHIVTKVLADSE</sequence>
<reference evidence="1 2" key="1">
    <citation type="submission" date="2021-06" db="EMBL/GenBank/DDBJ databases">
        <title>Caerostris extrusa draft genome.</title>
        <authorList>
            <person name="Kono N."/>
            <person name="Arakawa K."/>
        </authorList>
    </citation>
    <scope>NUCLEOTIDE SEQUENCE [LARGE SCALE GENOMIC DNA]</scope>
</reference>
<evidence type="ECO:0000313" key="1">
    <source>
        <dbReference type="EMBL" id="GIY41530.1"/>
    </source>
</evidence>
<proteinExistence type="predicted"/>
<organism evidence="1 2">
    <name type="scientific">Caerostris extrusa</name>
    <name type="common">Bark spider</name>
    <name type="synonym">Caerostris bankana</name>
    <dbReference type="NCBI Taxonomy" id="172846"/>
    <lineage>
        <taxon>Eukaryota</taxon>
        <taxon>Metazoa</taxon>
        <taxon>Ecdysozoa</taxon>
        <taxon>Arthropoda</taxon>
        <taxon>Chelicerata</taxon>
        <taxon>Arachnida</taxon>
        <taxon>Araneae</taxon>
        <taxon>Araneomorphae</taxon>
        <taxon>Entelegynae</taxon>
        <taxon>Araneoidea</taxon>
        <taxon>Araneidae</taxon>
        <taxon>Caerostris</taxon>
    </lineage>
</organism>
<evidence type="ECO:0000313" key="2">
    <source>
        <dbReference type="Proteomes" id="UP001054945"/>
    </source>
</evidence>